<dbReference type="CDD" id="cd16454">
    <property type="entry name" value="RING-H2_PA-TM-RING"/>
    <property type="match status" value="1"/>
</dbReference>
<keyword evidence="1" id="KW-0862">Zinc</keyword>
<dbReference type="Proteomes" id="UP001396334">
    <property type="component" value="Unassembled WGS sequence"/>
</dbReference>
<evidence type="ECO:0000313" key="3">
    <source>
        <dbReference type="EMBL" id="KAK9017879.1"/>
    </source>
</evidence>
<feature type="domain" description="RING-type" evidence="2">
    <location>
        <begin position="183"/>
        <end position="224"/>
    </location>
</feature>
<dbReference type="InterPro" id="IPR001841">
    <property type="entry name" value="Znf_RING"/>
</dbReference>
<dbReference type="PROSITE" id="PS50089">
    <property type="entry name" value="ZF_RING_2"/>
    <property type="match status" value="1"/>
</dbReference>
<dbReference type="SMART" id="SM00184">
    <property type="entry name" value="RING"/>
    <property type="match status" value="1"/>
</dbReference>
<evidence type="ECO:0000259" key="2">
    <source>
        <dbReference type="PROSITE" id="PS50089"/>
    </source>
</evidence>
<proteinExistence type="predicted"/>
<dbReference type="SUPFAM" id="SSF57850">
    <property type="entry name" value="RING/U-box"/>
    <property type="match status" value="1"/>
</dbReference>
<name>A0ABR2RYD1_9ROSI</name>
<gene>
    <name evidence="3" type="ORF">V6N11_000880</name>
</gene>
<dbReference type="InterPro" id="IPR013083">
    <property type="entry name" value="Znf_RING/FYVE/PHD"/>
</dbReference>
<dbReference type="EMBL" id="JBBPBN010000019">
    <property type="protein sequence ID" value="KAK9017879.1"/>
    <property type="molecule type" value="Genomic_DNA"/>
</dbReference>
<comment type="caution">
    <text evidence="3">The sequence shown here is derived from an EMBL/GenBank/DDBJ whole genome shotgun (WGS) entry which is preliminary data.</text>
</comment>
<dbReference type="InterPro" id="IPR012511">
    <property type="entry name" value="AdoMetDC_leader"/>
</dbReference>
<evidence type="ECO:0000256" key="1">
    <source>
        <dbReference type="PROSITE-ProRule" id="PRU00175"/>
    </source>
</evidence>
<evidence type="ECO:0000313" key="4">
    <source>
        <dbReference type="Proteomes" id="UP001396334"/>
    </source>
</evidence>
<dbReference type="PANTHER" id="PTHR35727:SF7">
    <property type="entry name" value="S-ADENOSYLMETHIONINE DECARBOXYLASE PROENZYME"/>
    <property type="match status" value="1"/>
</dbReference>
<dbReference type="Pfam" id="PF08132">
    <property type="entry name" value="AdoMetDC_leader"/>
    <property type="match status" value="1"/>
</dbReference>
<dbReference type="Gene3D" id="3.30.40.10">
    <property type="entry name" value="Zinc/RING finger domain, C3HC4 (zinc finger)"/>
    <property type="match status" value="1"/>
</dbReference>
<reference evidence="3 4" key="1">
    <citation type="journal article" date="2024" name="G3 (Bethesda)">
        <title>Genome assembly of Hibiscus sabdariffa L. provides insights into metabolisms of medicinal natural products.</title>
        <authorList>
            <person name="Kim T."/>
        </authorList>
    </citation>
    <scope>NUCLEOTIDE SEQUENCE [LARGE SCALE GENOMIC DNA]</scope>
    <source>
        <strain evidence="3">TK-2024</strain>
        <tissue evidence="3">Old leaves</tissue>
    </source>
</reference>
<dbReference type="Pfam" id="PF13639">
    <property type="entry name" value="zf-RING_2"/>
    <property type="match status" value="1"/>
</dbReference>
<dbReference type="PANTHER" id="PTHR35727">
    <property type="entry name" value="BNAA05G33520D PROTEIN"/>
    <property type="match status" value="1"/>
</dbReference>
<protein>
    <recommendedName>
        <fullName evidence="2">RING-type domain-containing protein</fullName>
    </recommendedName>
</protein>
<keyword evidence="1" id="KW-0479">Metal-binding</keyword>
<sequence length="289" mass="32303">MALVPLSFVVGELGVMREEAHHVPADDVQVLLYIIIALRRIDPVIGDPFPSDTNTFSSSELVSFRLSILQNLDQLHQVLEPWFARVGIDTSSITYYDIVQEIVECVLEASRMGVDVGETLCLSCIIRAVLTESDINGDNSLTRALAESASEFERDSYGMVAATEASIEEMLERVEVEAGDKTCVICLNQLEVGFEASRMPCSHGFHGDCIEKWLRQSHYCPICRFEMPFYIERLNDLMETKGGKKIKSSSSRSLFYEAPLGYSIEDVRPHGGIKKFRSAAYSNCVRQPS</sequence>
<organism evidence="3 4">
    <name type="scientific">Hibiscus sabdariffa</name>
    <name type="common">roselle</name>
    <dbReference type="NCBI Taxonomy" id="183260"/>
    <lineage>
        <taxon>Eukaryota</taxon>
        <taxon>Viridiplantae</taxon>
        <taxon>Streptophyta</taxon>
        <taxon>Embryophyta</taxon>
        <taxon>Tracheophyta</taxon>
        <taxon>Spermatophyta</taxon>
        <taxon>Magnoliopsida</taxon>
        <taxon>eudicotyledons</taxon>
        <taxon>Gunneridae</taxon>
        <taxon>Pentapetalae</taxon>
        <taxon>rosids</taxon>
        <taxon>malvids</taxon>
        <taxon>Malvales</taxon>
        <taxon>Malvaceae</taxon>
        <taxon>Malvoideae</taxon>
        <taxon>Hibiscus</taxon>
    </lineage>
</organism>
<keyword evidence="1" id="KW-0863">Zinc-finger</keyword>
<keyword evidence="4" id="KW-1185">Reference proteome</keyword>
<accession>A0ABR2RYD1</accession>